<dbReference type="EMBL" id="AK441214">
    <property type="protein sequence ID" value="BAN65008.1"/>
    <property type="molecule type" value="mRNA"/>
</dbReference>
<reference evidence="2" key="1">
    <citation type="journal article" date="2014" name="BMC Genomics">
        <title>The Babesia bovis gene and promoter model: an update from full-length EST analysis.</title>
        <authorList>
            <person name="Yamagishi J."/>
            <person name="Wakaguri H."/>
            <person name="Yokoyama N."/>
            <person name="Yamashita R."/>
            <person name="Suzuki Y."/>
            <person name="Xuan X."/>
            <person name="Igarashi I."/>
        </authorList>
    </citation>
    <scope>NUCLEOTIDE SEQUENCE</scope>
    <source>
        <strain evidence="2">Texas</strain>
    </source>
</reference>
<protein>
    <recommendedName>
        <fullName evidence="3">LisH domain-containing protein</fullName>
    </recommendedName>
</protein>
<accession>S6B0Y8</accession>
<feature type="region of interest" description="Disordered" evidence="1">
    <location>
        <begin position="1"/>
        <end position="30"/>
    </location>
</feature>
<dbReference type="AlphaFoldDB" id="S6B0Y8"/>
<sequence length="127" mass="14696">MPSPGRFPAPSEDDIQEATNETSTARTKRPKYSHETLLDELTNIDFDQRNLHRVVLNYLNTNMCKDTYVNFLRESGFIGGCISWYINTCVHTMFLVHKSIENLGLQVDSTAYIRYIALWDIFVHNCC</sequence>
<evidence type="ECO:0000256" key="1">
    <source>
        <dbReference type="SAM" id="MobiDB-lite"/>
    </source>
</evidence>
<gene>
    <name evidence="2" type="primary">BBOV_I004410</name>
</gene>
<name>S6B0Y8_BABBO</name>
<proteinExistence type="evidence at transcript level"/>
<organism evidence="2">
    <name type="scientific">Babesia bovis</name>
    <dbReference type="NCBI Taxonomy" id="5865"/>
    <lineage>
        <taxon>Eukaryota</taxon>
        <taxon>Sar</taxon>
        <taxon>Alveolata</taxon>
        <taxon>Apicomplexa</taxon>
        <taxon>Aconoidasida</taxon>
        <taxon>Piroplasmida</taxon>
        <taxon>Babesiidae</taxon>
        <taxon>Babesia</taxon>
    </lineage>
</organism>
<dbReference type="VEuPathDB" id="PiroplasmaDB:BBOV_I004410"/>
<evidence type="ECO:0008006" key="3">
    <source>
        <dbReference type="Google" id="ProtNLM"/>
    </source>
</evidence>
<evidence type="ECO:0000313" key="2">
    <source>
        <dbReference type="EMBL" id="BAN65008.1"/>
    </source>
</evidence>